<reference evidence="3" key="2">
    <citation type="submission" date="2015-01" db="EMBL/GenBank/DDBJ databases">
        <title>Evolutionary Origins and Diversification of the Mycorrhizal Mutualists.</title>
        <authorList>
            <consortium name="DOE Joint Genome Institute"/>
            <consortium name="Mycorrhizal Genomics Consortium"/>
            <person name="Kohler A."/>
            <person name="Kuo A."/>
            <person name="Nagy L.G."/>
            <person name="Floudas D."/>
            <person name="Copeland A."/>
            <person name="Barry K.W."/>
            <person name="Cichocki N."/>
            <person name="Veneault-Fourrey C."/>
            <person name="LaButti K."/>
            <person name="Lindquist E.A."/>
            <person name="Lipzen A."/>
            <person name="Lundell T."/>
            <person name="Morin E."/>
            <person name="Murat C."/>
            <person name="Riley R."/>
            <person name="Ohm R."/>
            <person name="Sun H."/>
            <person name="Tunlid A."/>
            <person name="Henrissat B."/>
            <person name="Grigoriev I.V."/>
            <person name="Hibbett D.S."/>
            <person name="Martin F."/>
        </authorList>
    </citation>
    <scope>NUCLEOTIDE SEQUENCE [LARGE SCALE GENOMIC DNA]</scope>
    <source>
        <strain evidence="3">F 1598</strain>
    </source>
</reference>
<dbReference type="OrthoDB" id="10044044at2759"/>
<dbReference type="STRING" id="765440.A0A0C3CQ93"/>
<evidence type="ECO:0000313" key="2">
    <source>
        <dbReference type="EMBL" id="KIM91817.1"/>
    </source>
</evidence>
<dbReference type="Proteomes" id="UP000054166">
    <property type="component" value="Unassembled WGS sequence"/>
</dbReference>
<dbReference type="HOGENOM" id="CLU_074846_2_1_1"/>
<evidence type="ECO:0000313" key="3">
    <source>
        <dbReference type="Proteomes" id="UP000054166"/>
    </source>
</evidence>
<keyword evidence="3" id="KW-1185">Reference proteome</keyword>
<sequence length="172" mass="20094">MASDNPAQVPLSSLPPEEQRRWKHLGTAMSDHHQMFKAHFDMLYDLADGSFSKYGLDQQGYLDQARDLTQELSNHHMIEERFIFPILGQRMPKFKAEHLESHKGIHDGTDRLAVLLSKYRSKPASYSPTEMKECLDSWREVLFRHLDEEVADLQADNLRKYWTLQELARIPV</sequence>
<organism evidence="2 3">
    <name type="scientific">Piloderma croceum (strain F 1598)</name>
    <dbReference type="NCBI Taxonomy" id="765440"/>
    <lineage>
        <taxon>Eukaryota</taxon>
        <taxon>Fungi</taxon>
        <taxon>Dikarya</taxon>
        <taxon>Basidiomycota</taxon>
        <taxon>Agaricomycotina</taxon>
        <taxon>Agaricomycetes</taxon>
        <taxon>Agaricomycetidae</taxon>
        <taxon>Atheliales</taxon>
        <taxon>Atheliaceae</taxon>
        <taxon>Piloderma</taxon>
    </lineage>
</organism>
<dbReference type="PANTHER" id="PTHR38048:SF1">
    <property type="entry name" value="HEMERYTHRIN-LIKE DOMAIN-CONTAINING PROTEIN"/>
    <property type="match status" value="1"/>
</dbReference>
<evidence type="ECO:0000259" key="1">
    <source>
        <dbReference type="Pfam" id="PF01814"/>
    </source>
</evidence>
<dbReference type="InterPro" id="IPR012312">
    <property type="entry name" value="Hemerythrin-like"/>
</dbReference>
<gene>
    <name evidence="2" type="ORF">PILCRDRAFT_809782</name>
</gene>
<dbReference type="PANTHER" id="PTHR38048">
    <property type="entry name" value="EXPRESSED PROTEIN"/>
    <property type="match status" value="1"/>
</dbReference>
<dbReference type="InParanoid" id="A0A0C3CQ93"/>
<protein>
    <recommendedName>
        <fullName evidence="1">Hemerythrin-like domain-containing protein</fullName>
    </recommendedName>
</protein>
<name>A0A0C3CQ93_PILCF</name>
<dbReference type="CDD" id="cd12108">
    <property type="entry name" value="Hr-like"/>
    <property type="match status" value="1"/>
</dbReference>
<proteinExistence type="predicted"/>
<dbReference type="AlphaFoldDB" id="A0A0C3CQ93"/>
<feature type="domain" description="Hemerythrin-like" evidence="1">
    <location>
        <begin position="28"/>
        <end position="149"/>
    </location>
</feature>
<dbReference type="Gene3D" id="1.20.120.520">
    <property type="entry name" value="nmb1532 protein domain like"/>
    <property type="match status" value="1"/>
</dbReference>
<dbReference type="Pfam" id="PF01814">
    <property type="entry name" value="Hemerythrin"/>
    <property type="match status" value="1"/>
</dbReference>
<reference evidence="2 3" key="1">
    <citation type="submission" date="2014-04" db="EMBL/GenBank/DDBJ databases">
        <authorList>
            <consortium name="DOE Joint Genome Institute"/>
            <person name="Kuo A."/>
            <person name="Tarkka M."/>
            <person name="Buscot F."/>
            <person name="Kohler A."/>
            <person name="Nagy L.G."/>
            <person name="Floudas D."/>
            <person name="Copeland A."/>
            <person name="Barry K.W."/>
            <person name="Cichocki N."/>
            <person name="Veneault-Fourrey C."/>
            <person name="LaButti K."/>
            <person name="Lindquist E.A."/>
            <person name="Lipzen A."/>
            <person name="Lundell T."/>
            <person name="Morin E."/>
            <person name="Murat C."/>
            <person name="Sun H."/>
            <person name="Tunlid A."/>
            <person name="Henrissat B."/>
            <person name="Grigoriev I.V."/>
            <person name="Hibbett D.S."/>
            <person name="Martin F."/>
            <person name="Nordberg H.P."/>
            <person name="Cantor M.N."/>
            <person name="Hua S.X."/>
        </authorList>
    </citation>
    <scope>NUCLEOTIDE SEQUENCE [LARGE SCALE GENOMIC DNA]</scope>
    <source>
        <strain evidence="2 3">F 1598</strain>
    </source>
</reference>
<dbReference type="EMBL" id="KN832970">
    <property type="protein sequence ID" value="KIM91817.1"/>
    <property type="molecule type" value="Genomic_DNA"/>
</dbReference>
<accession>A0A0C3CQ93</accession>
<dbReference type="InterPro" id="IPR053206">
    <property type="entry name" value="Dimeric_xanthone_biosynth"/>
</dbReference>